<evidence type="ECO:0000313" key="3">
    <source>
        <dbReference type="EMBL" id="NII04894.1"/>
    </source>
</evidence>
<gene>
    <name evidence="3" type="ORF">HBF25_00680</name>
</gene>
<dbReference type="Gene3D" id="3.50.50.60">
    <property type="entry name" value="FAD/NAD(P)-binding domain"/>
    <property type="match status" value="2"/>
</dbReference>
<dbReference type="Gene3D" id="3.90.660.10">
    <property type="match status" value="1"/>
</dbReference>
<dbReference type="GO" id="GO:0016491">
    <property type="term" value="F:oxidoreductase activity"/>
    <property type="evidence" value="ECO:0007669"/>
    <property type="project" value="InterPro"/>
</dbReference>
<dbReference type="Pfam" id="PF01593">
    <property type="entry name" value="Amino_oxidase"/>
    <property type="match status" value="1"/>
</dbReference>
<proteinExistence type="inferred from homology"/>
<dbReference type="EMBL" id="JAARLZ010000001">
    <property type="protein sequence ID" value="NII04894.1"/>
    <property type="molecule type" value="Genomic_DNA"/>
</dbReference>
<dbReference type="PANTHER" id="PTHR43563">
    <property type="entry name" value="AMINE OXIDASE"/>
    <property type="match status" value="1"/>
</dbReference>
<name>A0A7X5ZGN4_9GAMM</name>
<dbReference type="PANTHER" id="PTHR43563:SF14">
    <property type="entry name" value="AMINE OXIDASE"/>
    <property type="match status" value="1"/>
</dbReference>
<dbReference type="SUPFAM" id="SSF51905">
    <property type="entry name" value="FAD/NAD(P)-binding domain"/>
    <property type="match status" value="1"/>
</dbReference>
<dbReference type="InterPro" id="IPR036188">
    <property type="entry name" value="FAD/NAD-bd_sf"/>
</dbReference>
<accession>A0A7X5ZGN4</accession>
<dbReference type="InterPro" id="IPR050703">
    <property type="entry name" value="Flavin_MAO"/>
</dbReference>
<reference evidence="3 4" key="1">
    <citation type="submission" date="2020-03" db="EMBL/GenBank/DDBJ databases">
        <authorList>
            <person name="Lai Q."/>
        </authorList>
    </citation>
    <scope>NUCLEOTIDE SEQUENCE [LARGE SCALE GENOMIC DNA]</scope>
    <source>
        <strain evidence="3 4">CCUG 25036</strain>
    </source>
</reference>
<dbReference type="AlphaFoldDB" id="A0A7X5ZGN4"/>
<feature type="domain" description="Amine oxidase" evidence="2">
    <location>
        <begin position="110"/>
        <end position="352"/>
    </location>
</feature>
<comment type="similarity">
    <text evidence="1">Belongs to the flavin monoamine oxidase family.</text>
</comment>
<dbReference type="SUPFAM" id="SSF54373">
    <property type="entry name" value="FAD-linked reductases, C-terminal domain"/>
    <property type="match status" value="1"/>
</dbReference>
<sequence>MIHRIVIIGAGVAGLYAAARLLERGHREVVLLEARQRIGGRLLSFPEGDHGNRYDLGATWYWPGMQHELHELVSRLGLITIGQHEAGDMLVERSIGRAPDRFSGFISAPSSLRLEGGMVALAEALARRIPDECLWPEHRVTRIATDGKTVDVHAVRGDGASVSWQAAHVLLALPPRLAAATLDLVPALPASVMRQWRSTGTWMAPHAKYVAVYDEPFWREQGLSGHARSNTGPLVEIHDASPRDGSGALFGFIGIPATMRRRLSDEDLRMQCRAELARLFGERAAKPRAEYLKDWACDALTATEDDQMATGHHEPAVSISRVDAPWHAVMTGIASEWSPSMPGYIAGAIEAADHGVDVALAGIPIAGVNS</sequence>
<comment type="caution">
    <text evidence="3">The sequence shown here is derived from an EMBL/GenBank/DDBJ whole genome shotgun (WGS) entry which is preliminary data.</text>
</comment>
<dbReference type="Proteomes" id="UP000490980">
    <property type="component" value="Unassembled WGS sequence"/>
</dbReference>
<organism evidence="3 4">
    <name type="scientific">Luteibacter anthropi</name>
    <dbReference type="NCBI Taxonomy" id="564369"/>
    <lineage>
        <taxon>Bacteria</taxon>
        <taxon>Pseudomonadati</taxon>
        <taxon>Pseudomonadota</taxon>
        <taxon>Gammaproteobacteria</taxon>
        <taxon>Lysobacterales</taxon>
        <taxon>Rhodanobacteraceae</taxon>
        <taxon>Luteibacter</taxon>
    </lineage>
</organism>
<keyword evidence="4" id="KW-1185">Reference proteome</keyword>
<protein>
    <submittedName>
        <fullName evidence="3">NAD(P)-binding protein</fullName>
    </submittedName>
</protein>
<dbReference type="Pfam" id="PF13450">
    <property type="entry name" value="NAD_binding_8"/>
    <property type="match status" value="1"/>
</dbReference>
<evidence type="ECO:0000256" key="1">
    <source>
        <dbReference type="ARBA" id="ARBA00005995"/>
    </source>
</evidence>
<evidence type="ECO:0000313" key="4">
    <source>
        <dbReference type="Proteomes" id="UP000490980"/>
    </source>
</evidence>
<dbReference type="InterPro" id="IPR002937">
    <property type="entry name" value="Amino_oxidase"/>
</dbReference>
<evidence type="ECO:0000259" key="2">
    <source>
        <dbReference type="Pfam" id="PF01593"/>
    </source>
</evidence>